<dbReference type="AlphaFoldDB" id="A0AAV6VWP8"/>
<feature type="transmembrane region" description="Helical" evidence="11">
    <location>
        <begin position="100"/>
        <end position="126"/>
    </location>
</feature>
<evidence type="ECO:0000256" key="11">
    <source>
        <dbReference type="SAM" id="Phobius"/>
    </source>
</evidence>
<evidence type="ECO:0000256" key="8">
    <source>
        <dbReference type="ARBA" id="ARBA00023065"/>
    </source>
</evidence>
<feature type="transmembrane region" description="Helical" evidence="11">
    <location>
        <begin position="901"/>
        <end position="920"/>
    </location>
</feature>
<comment type="caution">
    <text evidence="12">The sequence shown here is derived from an EMBL/GenBank/DDBJ whole genome shotgun (WGS) entry which is preliminary data.</text>
</comment>
<feature type="transmembrane region" description="Helical" evidence="11">
    <location>
        <begin position="702"/>
        <end position="722"/>
    </location>
</feature>
<protein>
    <recommendedName>
        <fullName evidence="14">Otopetrin-2</fullName>
    </recommendedName>
</protein>
<comment type="subcellular location">
    <subcellularLocation>
        <location evidence="1">Cell membrane</location>
        <topology evidence="1">Multi-pass membrane protein</topology>
    </subcellularLocation>
</comment>
<evidence type="ECO:0000256" key="7">
    <source>
        <dbReference type="ARBA" id="ARBA00022989"/>
    </source>
</evidence>
<keyword evidence="3" id="KW-0813">Transport</keyword>
<dbReference type="GO" id="GO:0005886">
    <property type="term" value="C:plasma membrane"/>
    <property type="evidence" value="ECO:0007669"/>
    <property type="project" value="UniProtKB-SubCell"/>
</dbReference>
<feature type="transmembrane region" description="Helical" evidence="11">
    <location>
        <begin position="555"/>
        <end position="573"/>
    </location>
</feature>
<proteinExistence type="inferred from homology"/>
<feature type="transmembrane region" description="Helical" evidence="11">
    <location>
        <begin position="459"/>
        <end position="480"/>
    </location>
</feature>
<feature type="transmembrane region" description="Helical" evidence="11">
    <location>
        <begin position="192"/>
        <end position="217"/>
    </location>
</feature>
<comment type="similarity">
    <text evidence="2">Belongs to the otopetrin family.</text>
</comment>
<feature type="transmembrane region" description="Helical" evidence="11">
    <location>
        <begin position="760"/>
        <end position="782"/>
    </location>
</feature>
<organism evidence="12 13">
    <name type="scientific">Oedothorax gibbosus</name>
    <dbReference type="NCBI Taxonomy" id="931172"/>
    <lineage>
        <taxon>Eukaryota</taxon>
        <taxon>Metazoa</taxon>
        <taxon>Ecdysozoa</taxon>
        <taxon>Arthropoda</taxon>
        <taxon>Chelicerata</taxon>
        <taxon>Arachnida</taxon>
        <taxon>Araneae</taxon>
        <taxon>Araneomorphae</taxon>
        <taxon>Entelegynae</taxon>
        <taxon>Araneoidea</taxon>
        <taxon>Linyphiidae</taxon>
        <taxon>Erigoninae</taxon>
        <taxon>Oedothorax</taxon>
    </lineage>
</organism>
<dbReference type="Pfam" id="PF03189">
    <property type="entry name" value="Otopetrin"/>
    <property type="match status" value="2"/>
</dbReference>
<evidence type="ECO:0000256" key="6">
    <source>
        <dbReference type="ARBA" id="ARBA00022781"/>
    </source>
</evidence>
<keyword evidence="9 11" id="KW-0472">Membrane</keyword>
<evidence type="ECO:0000256" key="5">
    <source>
        <dbReference type="ARBA" id="ARBA00022692"/>
    </source>
</evidence>
<feature type="transmembrane region" description="Helical" evidence="11">
    <location>
        <begin position="860"/>
        <end position="880"/>
    </location>
</feature>
<evidence type="ECO:0000313" key="13">
    <source>
        <dbReference type="Proteomes" id="UP000827092"/>
    </source>
</evidence>
<evidence type="ECO:0000256" key="2">
    <source>
        <dbReference type="ARBA" id="ARBA00006513"/>
    </source>
</evidence>
<evidence type="ECO:0000256" key="1">
    <source>
        <dbReference type="ARBA" id="ARBA00004651"/>
    </source>
</evidence>
<feature type="transmembrane region" description="Helical" evidence="11">
    <location>
        <begin position="788"/>
        <end position="814"/>
    </location>
</feature>
<evidence type="ECO:0000256" key="9">
    <source>
        <dbReference type="ARBA" id="ARBA00023136"/>
    </source>
</evidence>
<evidence type="ECO:0000256" key="10">
    <source>
        <dbReference type="ARBA" id="ARBA00023303"/>
    </source>
</evidence>
<dbReference type="InterPro" id="IPR004878">
    <property type="entry name" value="Otopetrin"/>
</dbReference>
<name>A0AAV6VWP8_9ARAC</name>
<keyword evidence="6" id="KW-0375">Hydrogen ion transport</keyword>
<evidence type="ECO:0000256" key="3">
    <source>
        <dbReference type="ARBA" id="ARBA00022448"/>
    </source>
</evidence>
<evidence type="ECO:0008006" key="14">
    <source>
        <dbReference type="Google" id="ProtNLM"/>
    </source>
</evidence>
<keyword evidence="7 11" id="KW-1133">Transmembrane helix</keyword>
<reference evidence="12 13" key="1">
    <citation type="journal article" date="2022" name="Nat. Ecol. Evol.">
        <title>A masculinizing supergene underlies an exaggerated male reproductive morph in a spider.</title>
        <authorList>
            <person name="Hendrickx F."/>
            <person name="De Corte Z."/>
            <person name="Sonet G."/>
            <person name="Van Belleghem S.M."/>
            <person name="Kostlbacher S."/>
            <person name="Vangestel C."/>
        </authorList>
    </citation>
    <scope>NUCLEOTIDE SEQUENCE [LARGE SCALE GENOMIC DNA]</scope>
    <source>
        <strain evidence="12">W744_W776</strain>
    </source>
</reference>
<feature type="transmembrane region" description="Helical" evidence="11">
    <location>
        <begin position="585"/>
        <end position="605"/>
    </location>
</feature>
<feature type="transmembrane region" description="Helical" evidence="11">
    <location>
        <begin position="518"/>
        <end position="543"/>
    </location>
</feature>
<gene>
    <name evidence="12" type="ORF">JTE90_016862</name>
</gene>
<evidence type="ECO:0000313" key="12">
    <source>
        <dbReference type="EMBL" id="KAG8201387.1"/>
    </source>
</evidence>
<keyword evidence="8" id="KW-0406">Ion transport</keyword>
<feature type="transmembrane region" description="Helical" evidence="11">
    <location>
        <begin position="932"/>
        <end position="952"/>
    </location>
</feature>
<feature type="transmembrane region" description="Helical" evidence="11">
    <location>
        <begin position="834"/>
        <end position="854"/>
    </location>
</feature>
<dbReference type="GO" id="GO:0015252">
    <property type="term" value="F:proton channel activity"/>
    <property type="evidence" value="ECO:0007669"/>
    <property type="project" value="InterPro"/>
</dbReference>
<dbReference type="EMBL" id="JAFNEN010000006">
    <property type="protein sequence ID" value="KAG8201387.1"/>
    <property type="molecule type" value="Genomic_DNA"/>
</dbReference>
<keyword evidence="13" id="KW-1185">Reference proteome</keyword>
<evidence type="ECO:0000256" key="4">
    <source>
        <dbReference type="ARBA" id="ARBA00022475"/>
    </source>
</evidence>
<dbReference type="PANTHER" id="PTHR21522:SF32">
    <property type="entry name" value="OTOPETRIN-2"/>
    <property type="match status" value="1"/>
</dbReference>
<feature type="transmembrane region" description="Helical" evidence="11">
    <location>
        <begin position="426"/>
        <end position="447"/>
    </location>
</feature>
<sequence>MQIVKFYTRWFCLLINTTIICTIFDDKLHVILLVTDLYCFFKCNMEVREDHSTVMLNGTVMYSKEHNDCNLNLPDTSGPGSVSDINNENEYLTQSSKQDYVFNCLSGFYAEILLLITGTSIILEIFHEDLPLFYIQDYIFIYLFGIGILLFIGAYAKQYCGYFNKLPDDKDDKLQDSPLKSTRQKQGFNISLFYKVGGFVFGSCVAFVTMLEILSIFVSPKKCLRSVSFLPPILRCVFVSLQICFLKNPNEHISRFKGLRNFALMHLFAANGAALIHLFIWESAMDWEHGFHPKHNSSFNPLKLLNFTVHTLEYDLNSEDEMKPYPNHVVHYTSGSHCWWRVQKIEETVDVLSTSIARAKTSESCIPKSKLKHKMTTQETELSANTNDAMYNMEPMLSVTFKEKQDNDTDENSVTDMKSPRSDSTLHALSGLYAQILVVVATLFVFTELLNGPVPVFYFQGYLFTFLVGGGIVCFLGAYVNMLMNKCPRWANGSDSDSRQSVFSTKFMKSLFFSDISIYLRMGSVVFGLGTLISSGLEIAAIFTTPKKCTDDLNMMQPVLRGLFSFIQMHFLIMNTKEMVNSFSWFRHFALMHLVATNLAIWIKFMLWESSKDWLDATHYKHNSSINWADAKFNISQHSLDSDIKHLDEARHKPYHRVHLSNSRQCLWTSYHEHEETEGLMAYHICMQNSTIGDIWEKAMPYFYPFIVQYCLVATAVIYITWTNLHSHRMKMQRLTAVSVYGRTATNNEDVSCGGSTRGLFLGLLILVAGIIAIILFFVLAHDKDFNVHFMIGALECGIFGLSTLVTIVGLMQIRKMKSKTSRQRRLSDLLQRIGMLAVYVYGICNMIAGGTTMMSLQHFLLFLDGTLMVIQAFLQSLFIHQVSKKRLSPLNADERPGREVVIFLVFTNIVLWILESFTTQKQLRSHLQLDYYGHVAWPVITRIVLPFVMFYRFHSAVALMEAWSKSYRVKTN</sequence>
<accession>A0AAV6VWP8</accession>
<feature type="transmembrane region" description="Helical" evidence="11">
    <location>
        <begin position="138"/>
        <end position="156"/>
    </location>
</feature>
<dbReference type="PANTHER" id="PTHR21522">
    <property type="entry name" value="PROTON CHANNEL OTOP"/>
    <property type="match status" value="1"/>
</dbReference>
<dbReference type="Proteomes" id="UP000827092">
    <property type="component" value="Unassembled WGS sequence"/>
</dbReference>
<keyword evidence="4" id="KW-1003">Cell membrane</keyword>
<keyword evidence="10" id="KW-0407">Ion channel</keyword>
<keyword evidence="5 11" id="KW-0812">Transmembrane</keyword>